<sequence>MKKLVLTVALFFGLGTVATYAQQEVKEQAVQEVVQDEFVKIEISELPEAVVNTIKKITKKAQFKKHMSLKNMELKLTR</sequence>
<gene>
    <name evidence="2" type="ORF">Bcop_1696</name>
</gene>
<feature type="signal peptide" evidence="1">
    <location>
        <begin position="1"/>
        <end position="21"/>
    </location>
</feature>
<keyword evidence="1" id="KW-0732">Signal</keyword>
<keyword evidence="3" id="KW-1185">Reference proteome</keyword>
<proteinExistence type="predicted"/>
<accession>F3ZR15</accession>
<feature type="chain" id="PRO_5003305415" evidence="1">
    <location>
        <begin position="22"/>
        <end position="78"/>
    </location>
</feature>
<protein>
    <submittedName>
        <fullName evidence="2">Uncharacterized protein</fullName>
    </submittedName>
</protein>
<evidence type="ECO:0000313" key="3">
    <source>
        <dbReference type="Proteomes" id="UP000018439"/>
    </source>
</evidence>
<organism evidence="2 3">
    <name type="scientific">Bacteroides coprosuis DSM 18011</name>
    <dbReference type="NCBI Taxonomy" id="679937"/>
    <lineage>
        <taxon>Bacteria</taxon>
        <taxon>Pseudomonadati</taxon>
        <taxon>Bacteroidota</taxon>
        <taxon>Bacteroidia</taxon>
        <taxon>Bacteroidales</taxon>
        <taxon>Bacteroidaceae</taxon>
        <taxon>Bacteroides</taxon>
    </lineage>
</organism>
<dbReference type="HOGENOM" id="CLU_2614554_0_0_10"/>
<reference evidence="2 3" key="1">
    <citation type="journal article" date="2011" name="Stand. Genomic Sci.">
        <title>Non-contiguous finished genome sequence of Bacteroides coprosuis type strain (PC139).</title>
        <authorList>
            <person name="Land M."/>
            <person name="Held B."/>
            <person name="Gronow S."/>
            <person name="Abt B."/>
            <person name="Lucas S."/>
            <person name="Del Rio T.G."/>
            <person name="Nolan M."/>
            <person name="Tice H."/>
            <person name="Cheng J.F."/>
            <person name="Pitluck S."/>
            <person name="Liolios K."/>
            <person name="Pagani I."/>
            <person name="Ivanova N."/>
            <person name="Mavromatis K."/>
            <person name="Mikhailova N."/>
            <person name="Pati A."/>
            <person name="Tapia R."/>
            <person name="Han C."/>
            <person name="Goodwin L."/>
            <person name="Chen A."/>
            <person name="Palaniappan K."/>
            <person name="Hauser L."/>
            <person name="Brambilla E.M."/>
            <person name="Rohde M."/>
            <person name="Goker M."/>
            <person name="Detter J.C."/>
            <person name="Woyke T."/>
            <person name="Bristow J."/>
            <person name="Eisen J.A."/>
            <person name="Markowitz V."/>
            <person name="Hugenholtz P."/>
            <person name="Kyrpides N.C."/>
            <person name="Klenk H.P."/>
            <person name="Lapidus A."/>
        </authorList>
    </citation>
    <scope>NUCLEOTIDE SEQUENCE</scope>
    <source>
        <strain evidence="2 3">DSM 18011</strain>
    </source>
</reference>
<name>F3ZR15_9BACE</name>
<dbReference type="EMBL" id="CM001167">
    <property type="protein sequence ID" value="EGJ71888.1"/>
    <property type="molecule type" value="Genomic_DNA"/>
</dbReference>
<evidence type="ECO:0000313" key="2">
    <source>
        <dbReference type="EMBL" id="EGJ71888.1"/>
    </source>
</evidence>
<dbReference type="AlphaFoldDB" id="F3ZR15"/>
<dbReference type="Proteomes" id="UP000018439">
    <property type="component" value="Chromosome"/>
</dbReference>
<evidence type="ECO:0000256" key="1">
    <source>
        <dbReference type="SAM" id="SignalP"/>
    </source>
</evidence>